<feature type="coiled-coil region" evidence="1">
    <location>
        <begin position="370"/>
        <end position="438"/>
    </location>
</feature>
<dbReference type="STRING" id="51351.M4FGX5"/>
<evidence type="ECO:0000313" key="3">
    <source>
        <dbReference type="EnsemblPlants" id="Bra040353.1-P"/>
    </source>
</evidence>
<evidence type="ECO:0000256" key="1">
    <source>
        <dbReference type="SAM" id="Coils"/>
    </source>
</evidence>
<feature type="compositionally biased region" description="Basic residues" evidence="2">
    <location>
        <begin position="1"/>
        <end position="12"/>
    </location>
</feature>
<dbReference type="eggNOG" id="ENOG502RRIK">
    <property type="taxonomic scope" value="Eukaryota"/>
</dbReference>
<evidence type="ECO:0000313" key="4">
    <source>
        <dbReference type="Proteomes" id="UP000011750"/>
    </source>
</evidence>
<dbReference type="AlphaFoldDB" id="M4FGX5"/>
<dbReference type="HOGENOM" id="CLU_019862_0_1_1"/>
<dbReference type="InParanoid" id="M4FGX5"/>
<dbReference type="EnsemblPlants" id="Bra040353.1">
    <property type="protein sequence ID" value="Bra040353.1-P"/>
    <property type="gene ID" value="Bra040353"/>
</dbReference>
<sequence length="631" mass="71220">MSSRKKTSKRGTSRGSSSEGVHNELLVPKIEFFPHSIDPTENETWWTARYGSIAPPNEKSFPVMNYCSVEGGTPSRSTSDFLRPSGCSTEFRTRWNFGFLVVEKAPIVPQRVTLLVKRRLWFPFPEVIIHVLDRSISQLNPISIQNLIGVVIFSYEHSLSLTADHFEALFRLQLVSKPDNYRLVPWNFIAASIEESCIPLFRSKLNDGPFINPIPSFPEDKIAVWDLLMNGRFFLTSFTPRRFRKALRLAHPGPEVGVEIDSGSEPYGLDPCAVPTGETNVRFSKGKDIDFGDIEFSVEDSILPGWDPNPAYGDGSGTSEVPIPDFDDFFSALPSSFDPPPPVDESGRSKVVGLNLLGSAPTLEANHRDAMVYRFKVEKAEKDLARMQNEILERDSKLARDHERAVHRAEQKGKREIVEVMRSRASQFQIEYENLKDTYTLVGDYRQCRGSVGILWKTQADDYVFEEEIRDMKGGMKDHAHAEVLIAPIDGRIQGFLDPVPVSLDTVETTTEFAVDGEEVDCPADVFGASLSGKRISLYLVVVAECGLRLSMSGRVWPLNIVWASFGRFYLYQDWPLVALNPYLYAVFIYVTDVCLSYFVSSVVEVNMSCRLIFNFVETFNLLVCSRREFS</sequence>
<organism evidence="3 4">
    <name type="scientific">Brassica campestris</name>
    <name type="common">Field mustard</name>
    <dbReference type="NCBI Taxonomy" id="3711"/>
    <lineage>
        <taxon>Eukaryota</taxon>
        <taxon>Viridiplantae</taxon>
        <taxon>Streptophyta</taxon>
        <taxon>Embryophyta</taxon>
        <taxon>Tracheophyta</taxon>
        <taxon>Spermatophyta</taxon>
        <taxon>Magnoliopsida</taxon>
        <taxon>eudicotyledons</taxon>
        <taxon>Gunneridae</taxon>
        <taxon>Pentapetalae</taxon>
        <taxon>rosids</taxon>
        <taxon>malvids</taxon>
        <taxon>Brassicales</taxon>
        <taxon>Brassicaceae</taxon>
        <taxon>Brassiceae</taxon>
        <taxon>Brassica</taxon>
    </lineage>
</organism>
<dbReference type="OMA" id="CSTEFRT"/>
<dbReference type="Gramene" id="Bra040353.1">
    <property type="protein sequence ID" value="Bra040353.1-P"/>
    <property type="gene ID" value="Bra040353"/>
</dbReference>
<reference evidence="4" key="1">
    <citation type="journal article" date="2011" name="Nat. Genet.">
        <title>The genome of the mesopolyploid crop species Brassica rapa.</title>
        <authorList>
            <consortium name="Brassica rapa Genome Sequencing Project Consortium"/>
            <person name="Wang X."/>
            <person name="Wang H."/>
            <person name="Wang J."/>
            <person name="Sun R."/>
            <person name="Wu J."/>
            <person name="Liu S."/>
            <person name="Bai Y."/>
            <person name="Mun J.H."/>
            <person name="Bancroft I."/>
            <person name="Cheng F."/>
            <person name="Huang S."/>
            <person name="Li X."/>
            <person name="Hua W."/>
            <person name="Wang J."/>
            <person name="Wang X."/>
            <person name="Freeling M."/>
            <person name="Pires J.C."/>
            <person name="Paterson A.H."/>
            <person name="Chalhoub B."/>
            <person name="Wang B."/>
            <person name="Hayward A."/>
            <person name="Sharpe A.G."/>
            <person name="Park B.S."/>
            <person name="Weisshaar B."/>
            <person name="Liu B."/>
            <person name="Li B."/>
            <person name="Liu B."/>
            <person name="Tong C."/>
            <person name="Song C."/>
            <person name="Duran C."/>
            <person name="Peng C."/>
            <person name="Geng C."/>
            <person name="Koh C."/>
            <person name="Lin C."/>
            <person name="Edwards D."/>
            <person name="Mu D."/>
            <person name="Shen D."/>
            <person name="Soumpourou E."/>
            <person name="Li F."/>
            <person name="Fraser F."/>
            <person name="Conant G."/>
            <person name="Lassalle G."/>
            <person name="King G.J."/>
            <person name="Bonnema G."/>
            <person name="Tang H."/>
            <person name="Wang H."/>
            <person name="Belcram H."/>
            <person name="Zhou H."/>
            <person name="Hirakawa H."/>
            <person name="Abe H."/>
            <person name="Guo H."/>
            <person name="Wang H."/>
            <person name="Jin H."/>
            <person name="Parkin I.A."/>
            <person name="Batley J."/>
            <person name="Kim J.S."/>
            <person name="Just J."/>
            <person name="Li J."/>
            <person name="Xu J."/>
            <person name="Deng J."/>
            <person name="Kim J.A."/>
            <person name="Li J."/>
            <person name="Yu J."/>
            <person name="Meng J."/>
            <person name="Wang J."/>
            <person name="Min J."/>
            <person name="Poulain J."/>
            <person name="Wang J."/>
            <person name="Hatakeyama K."/>
            <person name="Wu K."/>
            <person name="Wang L."/>
            <person name="Fang L."/>
            <person name="Trick M."/>
            <person name="Links M.G."/>
            <person name="Zhao M."/>
            <person name="Jin M."/>
            <person name="Ramchiary N."/>
            <person name="Drou N."/>
            <person name="Berkman P.J."/>
            <person name="Cai Q."/>
            <person name="Huang Q."/>
            <person name="Li R."/>
            <person name="Tabata S."/>
            <person name="Cheng S."/>
            <person name="Zhang S."/>
            <person name="Zhang S."/>
            <person name="Huang S."/>
            <person name="Sato S."/>
            <person name="Sun S."/>
            <person name="Kwon S.J."/>
            <person name="Choi S.R."/>
            <person name="Lee T.H."/>
            <person name="Fan W."/>
            <person name="Zhao X."/>
            <person name="Tan X."/>
            <person name="Xu X."/>
            <person name="Wang Y."/>
            <person name="Qiu Y."/>
            <person name="Yin Y."/>
            <person name="Li Y."/>
            <person name="Du Y."/>
            <person name="Liao Y."/>
            <person name="Lim Y."/>
            <person name="Narusaka Y."/>
            <person name="Wang Y."/>
            <person name="Wang Z."/>
            <person name="Li Z."/>
            <person name="Wang Z."/>
            <person name="Xiong Z."/>
            <person name="Zhang Z."/>
        </authorList>
    </citation>
    <scope>NUCLEOTIDE SEQUENCE [LARGE SCALE GENOMIC DNA]</scope>
    <source>
        <strain evidence="4">cv. Chiifu-401-42</strain>
    </source>
</reference>
<accession>M4FGX5</accession>
<keyword evidence="4" id="KW-1185">Reference proteome</keyword>
<evidence type="ECO:0000256" key="2">
    <source>
        <dbReference type="SAM" id="MobiDB-lite"/>
    </source>
</evidence>
<dbReference type="Proteomes" id="UP000011750">
    <property type="component" value="Unassembled WGS sequence"/>
</dbReference>
<name>M4FGX5_BRACM</name>
<proteinExistence type="predicted"/>
<protein>
    <submittedName>
        <fullName evidence="3">Uncharacterized protein</fullName>
    </submittedName>
</protein>
<keyword evidence="1" id="KW-0175">Coiled coil</keyword>
<reference evidence="3" key="3">
    <citation type="submission" date="2023-03" db="UniProtKB">
        <authorList>
            <consortium name="EnsemblPlants"/>
        </authorList>
    </citation>
    <scope>IDENTIFICATION</scope>
    <source>
        <strain evidence="3">cv. Chiifu-401-42</strain>
    </source>
</reference>
<reference evidence="4" key="2">
    <citation type="journal article" date="2018" name="Hortic Res">
        <title>Improved Brassica rapa reference genome by single-molecule sequencing and chromosome conformation capture technologies.</title>
        <authorList>
            <person name="Zhang L."/>
            <person name="Cai X."/>
            <person name="Wu J."/>
            <person name="Liu M."/>
            <person name="Grob S."/>
            <person name="Cheng F."/>
            <person name="Liang J."/>
            <person name="Cai C."/>
            <person name="Liu Z."/>
            <person name="Liu B."/>
            <person name="Wang F."/>
            <person name="Li S."/>
            <person name="Liu F."/>
            <person name="Li X."/>
            <person name="Cheng L."/>
            <person name="Yang W."/>
            <person name="Li M.H."/>
            <person name="Grossniklaus U."/>
            <person name="Zheng H."/>
            <person name="Wang X."/>
        </authorList>
    </citation>
    <scope>NUCLEOTIDE SEQUENCE [LARGE SCALE GENOMIC DNA]</scope>
    <source>
        <strain evidence="4">cv. Chiifu-401-42</strain>
    </source>
</reference>
<feature type="region of interest" description="Disordered" evidence="2">
    <location>
        <begin position="1"/>
        <end position="20"/>
    </location>
</feature>